<proteinExistence type="predicted"/>
<feature type="domain" description="Gfo/Idh/MocA-like oxidoreductase N-terminal" evidence="2">
    <location>
        <begin position="9"/>
        <end position="122"/>
    </location>
</feature>
<dbReference type="InterPro" id="IPR000683">
    <property type="entry name" value="Gfo/Idh/MocA-like_OxRdtase_N"/>
</dbReference>
<evidence type="ECO:0000259" key="3">
    <source>
        <dbReference type="Pfam" id="PF22725"/>
    </source>
</evidence>
<evidence type="ECO:0000313" key="5">
    <source>
        <dbReference type="Proteomes" id="UP000285530"/>
    </source>
</evidence>
<dbReference type="InterPro" id="IPR050463">
    <property type="entry name" value="Gfo/Idh/MocA_oxidrdct_glycsds"/>
</dbReference>
<evidence type="ECO:0000259" key="2">
    <source>
        <dbReference type="Pfam" id="PF01408"/>
    </source>
</evidence>
<evidence type="ECO:0000256" key="1">
    <source>
        <dbReference type="ARBA" id="ARBA00023002"/>
    </source>
</evidence>
<dbReference type="OrthoDB" id="9776544at2"/>
<dbReference type="Gene3D" id="3.30.360.10">
    <property type="entry name" value="Dihydrodipicolinate Reductase, domain 2"/>
    <property type="match status" value="1"/>
</dbReference>
<feature type="domain" description="GFO/IDH/MocA-like oxidoreductase" evidence="3">
    <location>
        <begin position="133"/>
        <end position="267"/>
    </location>
</feature>
<evidence type="ECO:0000313" key="4">
    <source>
        <dbReference type="EMBL" id="RJL05811.1"/>
    </source>
</evidence>
<dbReference type="PANTHER" id="PTHR43818:SF11">
    <property type="entry name" value="BCDNA.GH03377"/>
    <property type="match status" value="1"/>
</dbReference>
<dbReference type="RefSeq" id="WP_119885632.1">
    <property type="nucleotide sequence ID" value="NZ_CP067170.1"/>
</dbReference>
<dbReference type="Pfam" id="PF01408">
    <property type="entry name" value="GFO_IDH_MocA"/>
    <property type="match status" value="1"/>
</dbReference>
<accession>A0A418ZZD0</accession>
<organism evidence="4 5">
    <name type="scientific">Paracoccus aestuarii</name>
    <dbReference type="NCBI Taxonomy" id="453842"/>
    <lineage>
        <taxon>Bacteria</taxon>
        <taxon>Pseudomonadati</taxon>
        <taxon>Pseudomonadota</taxon>
        <taxon>Alphaproteobacteria</taxon>
        <taxon>Rhodobacterales</taxon>
        <taxon>Paracoccaceae</taxon>
        <taxon>Paracoccus</taxon>
    </lineage>
</organism>
<dbReference type="Proteomes" id="UP000285530">
    <property type="component" value="Unassembled WGS sequence"/>
</dbReference>
<dbReference type="AlphaFoldDB" id="A0A418ZZD0"/>
<reference evidence="4 5" key="1">
    <citation type="submission" date="2018-09" db="EMBL/GenBank/DDBJ databases">
        <title>Paracoccus onubensis nov. sp. a moderate halophilic bacterium isolated from Gruta de las Maravillas (Aracena, Spain).</title>
        <authorList>
            <person name="Jurado V."/>
            <person name="Gutierrez-Patricio S."/>
            <person name="Gonzalez-Pimentel J.L."/>
            <person name="Laiz L."/>
            <person name="Saiz-Jimenez C."/>
        </authorList>
    </citation>
    <scope>NUCLEOTIDE SEQUENCE [LARGE SCALE GENOMIC DNA]</scope>
    <source>
        <strain evidence="4 5">DSM 19484</strain>
    </source>
</reference>
<dbReference type="PANTHER" id="PTHR43818">
    <property type="entry name" value="BCDNA.GH03377"/>
    <property type="match status" value="1"/>
</dbReference>
<dbReference type="SUPFAM" id="SSF51735">
    <property type="entry name" value="NAD(P)-binding Rossmann-fold domains"/>
    <property type="match status" value="1"/>
</dbReference>
<protein>
    <submittedName>
        <fullName evidence="4">Gfo/Idh/MocA family oxidoreductase</fullName>
    </submittedName>
</protein>
<keyword evidence="1" id="KW-0560">Oxidoreductase</keyword>
<dbReference type="SUPFAM" id="SSF55347">
    <property type="entry name" value="Glyceraldehyde-3-phosphate dehydrogenase-like, C-terminal domain"/>
    <property type="match status" value="1"/>
</dbReference>
<dbReference type="Gene3D" id="3.40.50.720">
    <property type="entry name" value="NAD(P)-binding Rossmann-like Domain"/>
    <property type="match status" value="1"/>
</dbReference>
<gene>
    <name evidence="4" type="ORF">D3P06_05665</name>
</gene>
<dbReference type="GO" id="GO:0000166">
    <property type="term" value="F:nucleotide binding"/>
    <property type="evidence" value="ECO:0007669"/>
    <property type="project" value="InterPro"/>
</dbReference>
<dbReference type="Pfam" id="PF22725">
    <property type="entry name" value="GFO_IDH_MocA_C3"/>
    <property type="match status" value="1"/>
</dbReference>
<comment type="caution">
    <text evidence="4">The sequence shown here is derived from an EMBL/GenBank/DDBJ whole genome shotgun (WGS) entry which is preliminary data.</text>
</comment>
<sequence>MTQSASDLRLGLIGAGNISSSYLGRAPHYNGIRFVAVADRDPAAAEARAAEFGIEARSVDALLDSDDIDLIVNLTVPAAHFDISRRILQSGKHVYSEKPYVLTLEEGRALAAIAAEAGLRVGSAPDTFFGTSHQLARHILDSGAIGRVTSGTCAVMSSGMESWHPNPDFFFLKGGGPVLDLGPYYISNLVQLLGPVARVAALAATPSTTRTIGSAARKGQQVPVETPTTIHALLEFHNGAIISFQSSWDVHQHDLQPMALYGTEGTLHVPDPNFFDGAVRVTRRAEPAALPDWDHPLGPANRMTNDGRHVADYRAAGLADMALAIAQDRPHRCNDEVALHVVEVMTAILQSGEEGRFVPMTTTCARPEALDPAAAGLLLAGRTVPA</sequence>
<dbReference type="InterPro" id="IPR055170">
    <property type="entry name" value="GFO_IDH_MocA-like_dom"/>
</dbReference>
<dbReference type="GO" id="GO:0016491">
    <property type="term" value="F:oxidoreductase activity"/>
    <property type="evidence" value="ECO:0007669"/>
    <property type="project" value="UniProtKB-KW"/>
</dbReference>
<keyword evidence="5" id="KW-1185">Reference proteome</keyword>
<name>A0A418ZZD0_9RHOB</name>
<dbReference type="EMBL" id="QZEV01000017">
    <property type="protein sequence ID" value="RJL05811.1"/>
    <property type="molecule type" value="Genomic_DNA"/>
</dbReference>
<dbReference type="InterPro" id="IPR036291">
    <property type="entry name" value="NAD(P)-bd_dom_sf"/>
</dbReference>